<dbReference type="EMBL" id="CVRI01000020">
    <property type="protein sequence ID" value="CRK90536.1"/>
    <property type="molecule type" value="Genomic_DNA"/>
</dbReference>
<gene>
    <name evidence="1" type="ORF">CLUMA_CG004240</name>
</gene>
<sequence length="92" mass="10986">MQPSQHRYVKISDDDDTICLAVRNWQGQEHLSNTYEQNIMTSNSFVFSAFDIHLRHTIVLKLFCVKPHEKLTTRQIRTNNNFFQEQNNEVFK</sequence>
<dbReference type="AlphaFoldDB" id="A0A1J1HR38"/>
<protein>
    <submittedName>
        <fullName evidence="1">CLUMA_CG004240, isoform A</fullName>
    </submittedName>
</protein>
<keyword evidence="2" id="KW-1185">Reference proteome</keyword>
<name>A0A1J1HR38_9DIPT</name>
<evidence type="ECO:0000313" key="2">
    <source>
        <dbReference type="Proteomes" id="UP000183832"/>
    </source>
</evidence>
<proteinExistence type="predicted"/>
<organism evidence="1 2">
    <name type="scientific">Clunio marinus</name>
    <dbReference type="NCBI Taxonomy" id="568069"/>
    <lineage>
        <taxon>Eukaryota</taxon>
        <taxon>Metazoa</taxon>
        <taxon>Ecdysozoa</taxon>
        <taxon>Arthropoda</taxon>
        <taxon>Hexapoda</taxon>
        <taxon>Insecta</taxon>
        <taxon>Pterygota</taxon>
        <taxon>Neoptera</taxon>
        <taxon>Endopterygota</taxon>
        <taxon>Diptera</taxon>
        <taxon>Nematocera</taxon>
        <taxon>Chironomoidea</taxon>
        <taxon>Chironomidae</taxon>
        <taxon>Clunio</taxon>
    </lineage>
</organism>
<evidence type="ECO:0000313" key="1">
    <source>
        <dbReference type="EMBL" id="CRK90536.1"/>
    </source>
</evidence>
<dbReference type="Proteomes" id="UP000183832">
    <property type="component" value="Unassembled WGS sequence"/>
</dbReference>
<reference evidence="1 2" key="1">
    <citation type="submission" date="2015-04" db="EMBL/GenBank/DDBJ databases">
        <authorList>
            <person name="Syromyatnikov M.Y."/>
            <person name="Popov V.N."/>
        </authorList>
    </citation>
    <scope>NUCLEOTIDE SEQUENCE [LARGE SCALE GENOMIC DNA]</scope>
</reference>
<accession>A0A1J1HR38</accession>